<proteinExistence type="predicted"/>
<dbReference type="InterPro" id="IPR019236">
    <property type="entry name" value="APP1_cat"/>
</dbReference>
<gene>
    <name evidence="2" type="ORF">NOCA180081</name>
</gene>
<dbReference type="AlphaFoldDB" id="A0A2P2CKE4"/>
<dbReference type="Pfam" id="PF09949">
    <property type="entry name" value="APP1_cat"/>
    <property type="match status" value="1"/>
</dbReference>
<sequence>MTGGSATRCTPAGDHAYRGPVNLQRWIIAAESAWDRRRLRRAQSRTPKHFRIEPYIGHGGPAAVVVRGRVLDNPLASEAVEDEGVGAAVRRTFRHFVTDELPGVPLRVTVGGASVDAVTDAEGYFLVRMPATALTSPWTQGVVSLAGDYRGVTAAEGRVEVRVPDPSARFGVVSDVDDTILETGVQRVLRMVVQTFAGSSLTRTPFPGAVELYRDLAAGANPVFYISSSPWNLHSFLLAFLRHRDFPLGPVLLRDLLGTSAGREQKHDRIREVLDLHPDLRFVLLGDSGEHDPRIYADIVREYPDRIIAVYIREVRLDPGDGRVEKVSDAWDSDVPFVLAADSDAVRRHAAGLGLL</sequence>
<dbReference type="InterPro" id="IPR036412">
    <property type="entry name" value="HAD-like_sf"/>
</dbReference>
<dbReference type="PANTHER" id="PTHR28208:SF3">
    <property type="entry name" value="PHOSPHATIDATE PHOSPHATASE APP1"/>
    <property type="match status" value="1"/>
</dbReference>
<accession>A0A2P2CKE4</accession>
<dbReference type="EMBL" id="CZKB01000028">
    <property type="protein sequence ID" value="CUR62437.1"/>
    <property type="molecule type" value="Genomic_DNA"/>
</dbReference>
<organism evidence="2">
    <name type="scientific">metagenome</name>
    <dbReference type="NCBI Taxonomy" id="256318"/>
    <lineage>
        <taxon>unclassified sequences</taxon>
        <taxon>metagenomes</taxon>
    </lineage>
</organism>
<feature type="domain" description="Phosphatidate phosphatase APP1 catalytic" evidence="1">
    <location>
        <begin position="170"/>
        <end position="314"/>
    </location>
</feature>
<protein>
    <recommendedName>
        <fullName evidence="1">Phosphatidate phosphatase APP1 catalytic domain-containing protein</fullName>
    </recommendedName>
</protein>
<dbReference type="PANTHER" id="PTHR28208">
    <property type="entry name" value="PHOSPHATIDATE PHOSPHATASE APP1"/>
    <property type="match status" value="1"/>
</dbReference>
<evidence type="ECO:0000313" key="2">
    <source>
        <dbReference type="EMBL" id="CUR62437.1"/>
    </source>
</evidence>
<name>A0A2P2CKE4_9ZZZZ</name>
<dbReference type="GO" id="GO:0008195">
    <property type="term" value="F:phosphatidate phosphatase activity"/>
    <property type="evidence" value="ECO:0007669"/>
    <property type="project" value="InterPro"/>
</dbReference>
<reference evidence="2" key="1">
    <citation type="submission" date="2015-08" db="EMBL/GenBank/DDBJ databases">
        <authorList>
            <person name="Babu N.S."/>
            <person name="Beckwith C.J."/>
            <person name="Beseler K.G."/>
            <person name="Brison A."/>
            <person name="Carone J.V."/>
            <person name="Caskin T.P."/>
            <person name="Diamond M."/>
            <person name="Durham M.E."/>
            <person name="Foxe J.M."/>
            <person name="Go M."/>
            <person name="Henderson B.A."/>
            <person name="Jones I.B."/>
            <person name="McGettigan J.A."/>
            <person name="Micheletti S.J."/>
            <person name="Nasrallah M.E."/>
            <person name="Ortiz D."/>
            <person name="Piller C.R."/>
            <person name="Privatt S.R."/>
            <person name="Schneider S.L."/>
            <person name="Sharp S."/>
            <person name="Smith T.C."/>
            <person name="Stanton J.D."/>
            <person name="Ullery H.E."/>
            <person name="Wilson R.J."/>
            <person name="Serrano M.G."/>
            <person name="Buck G."/>
            <person name="Lee V."/>
            <person name="Wang Y."/>
            <person name="Carvalho R."/>
            <person name="Voegtly L."/>
            <person name="Shi R."/>
            <person name="Duckworth R."/>
            <person name="Johnson A."/>
            <person name="Loviza R."/>
            <person name="Walstead R."/>
            <person name="Shah Z."/>
            <person name="Kiflezghi M."/>
            <person name="Wade K."/>
            <person name="Ball S.L."/>
            <person name="Bradley K.W."/>
            <person name="Asai D.J."/>
            <person name="Bowman C.A."/>
            <person name="Russell D.A."/>
            <person name="Pope W.H."/>
            <person name="Jacobs-Sera D."/>
            <person name="Hendrix R.W."/>
            <person name="Hatfull G.F."/>
        </authorList>
    </citation>
    <scope>NUCLEOTIDE SEQUENCE</scope>
</reference>
<evidence type="ECO:0000259" key="1">
    <source>
        <dbReference type="Pfam" id="PF09949"/>
    </source>
</evidence>
<dbReference type="InterPro" id="IPR052935">
    <property type="entry name" value="Mg2+_PAP"/>
</dbReference>
<dbReference type="SUPFAM" id="SSF56784">
    <property type="entry name" value="HAD-like"/>
    <property type="match status" value="1"/>
</dbReference>